<dbReference type="EMBL" id="LFYR01000585">
    <property type="protein sequence ID" value="KMZ73304.1"/>
    <property type="molecule type" value="Genomic_DNA"/>
</dbReference>
<dbReference type="Proteomes" id="UP000036987">
    <property type="component" value="Unassembled WGS sequence"/>
</dbReference>
<protein>
    <recommendedName>
        <fullName evidence="3">Endonuclease/exonuclease/phosphatase domain-containing protein</fullName>
    </recommendedName>
</protein>
<comment type="caution">
    <text evidence="1">The sequence shown here is derived from an EMBL/GenBank/DDBJ whole genome shotgun (WGS) entry which is preliminary data.</text>
</comment>
<keyword evidence="2" id="KW-1185">Reference proteome</keyword>
<dbReference type="AlphaFoldDB" id="A0A0K9PWJ7"/>
<proteinExistence type="predicted"/>
<accession>A0A0K9PWJ7</accession>
<gene>
    <name evidence="1" type="ORF">ZOSMA_14G00650</name>
</gene>
<evidence type="ECO:0008006" key="3">
    <source>
        <dbReference type="Google" id="ProtNLM"/>
    </source>
</evidence>
<evidence type="ECO:0000313" key="2">
    <source>
        <dbReference type="Proteomes" id="UP000036987"/>
    </source>
</evidence>
<organism evidence="1 2">
    <name type="scientific">Zostera marina</name>
    <name type="common">Eelgrass</name>
    <dbReference type="NCBI Taxonomy" id="29655"/>
    <lineage>
        <taxon>Eukaryota</taxon>
        <taxon>Viridiplantae</taxon>
        <taxon>Streptophyta</taxon>
        <taxon>Embryophyta</taxon>
        <taxon>Tracheophyta</taxon>
        <taxon>Spermatophyta</taxon>
        <taxon>Magnoliopsida</taxon>
        <taxon>Liliopsida</taxon>
        <taxon>Zosteraceae</taxon>
        <taxon>Zostera</taxon>
    </lineage>
</organism>
<evidence type="ECO:0000313" key="1">
    <source>
        <dbReference type="EMBL" id="KMZ73304.1"/>
    </source>
</evidence>
<dbReference type="OrthoDB" id="428734at2759"/>
<reference evidence="2" key="1">
    <citation type="journal article" date="2016" name="Nature">
        <title>The genome of the seagrass Zostera marina reveals angiosperm adaptation to the sea.</title>
        <authorList>
            <person name="Olsen J.L."/>
            <person name="Rouze P."/>
            <person name="Verhelst B."/>
            <person name="Lin Y.-C."/>
            <person name="Bayer T."/>
            <person name="Collen J."/>
            <person name="Dattolo E."/>
            <person name="De Paoli E."/>
            <person name="Dittami S."/>
            <person name="Maumus F."/>
            <person name="Michel G."/>
            <person name="Kersting A."/>
            <person name="Lauritano C."/>
            <person name="Lohaus R."/>
            <person name="Toepel M."/>
            <person name="Tonon T."/>
            <person name="Vanneste K."/>
            <person name="Amirebrahimi M."/>
            <person name="Brakel J."/>
            <person name="Bostroem C."/>
            <person name="Chovatia M."/>
            <person name="Grimwood J."/>
            <person name="Jenkins J.W."/>
            <person name="Jueterbock A."/>
            <person name="Mraz A."/>
            <person name="Stam W.T."/>
            <person name="Tice H."/>
            <person name="Bornberg-Bauer E."/>
            <person name="Green P.J."/>
            <person name="Pearson G.A."/>
            <person name="Procaccini G."/>
            <person name="Duarte C.M."/>
            <person name="Schmutz J."/>
            <person name="Reusch T.B.H."/>
            <person name="Van de Peer Y."/>
        </authorList>
    </citation>
    <scope>NUCLEOTIDE SEQUENCE [LARGE SCALE GENOMIC DNA]</scope>
    <source>
        <strain evidence="2">cv. Finnish</strain>
    </source>
</reference>
<sequence length="62" mass="7010">MKTFVNFAIVVNGTHWKLGRCCSGFLKEYKLPDVLQRTPGFPTEKWGSDHLALACELEIILS</sequence>
<name>A0A0K9PWJ7_ZOSMR</name>